<comment type="caution">
    <text evidence="1">The sequence shown here is derived from an EMBL/GenBank/DDBJ whole genome shotgun (WGS) entry which is preliminary data.</text>
</comment>
<keyword evidence="2" id="KW-1185">Reference proteome</keyword>
<accession>A0A562R3R7</accession>
<dbReference type="OrthoDB" id="9149462at2"/>
<proteinExistence type="predicted"/>
<dbReference type="RefSeq" id="WP_145650936.1">
    <property type="nucleotide sequence ID" value="NZ_VLLB01000007.1"/>
</dbReference>
<name>A0A562R3R7_9BURK</name>
<dbReference type="AlphaFoldDB" id="A0A562R3R7"/>
<evidence type="ECO:0000313" key="1">
    <source>
        <dbReference type="EMBL" id="TWI63070.1"/>
    </source>
</evidence>
<protein>
    <submittedName>
        <fullName evidence="1">Uncharacterized protein</fullName>
    </submittedName>
</protein>
<sequence length="279" mass="30790">MNVVELLKRANAVAGPAHIGRWATLLFRPDLGSQQDFVIGVAASVEGDPELHLQWLPSLAKLSKLYGDAITAEDVRDLLSGIERALVRSYRISLKELVTGSPHVRIVDNGYFSAHHVDAELHQLLRRHAGALWSESGPRDEQTNDDWAYSLMSKALEGIEKRIFLPGRMLPIGGRMLEIGLDNGTSYGSILSARYAHFATVERHIFTANLAVMTAHNLAQRREPPALFVVLPHAATPQEALIRRRSSELLGHIEASGTRQFCEADPAALAERIRSWAAT</sequence>
<dbReference type="Proteomes" id="UP000318431">
    <property type="component" value="Unassembled WGS sequence"/>
</dbReference>
<reference evidence="1 2" key="1">
    <citation type="journal article" date="2015" name="Stand. Genomic Sci.">
        <title>Genomic Encyclopedia of Bacterial and Archaeal Type Strains, Phase III: the genomes of soil and plant-associated and newly described type strains.</title>
        <authorList>
            <person name="Whitman W.B."/>
            <person name="Woyke T."/>
            <person name="Klenk H.P."/>
            <person name="Zhou Y."/>
            <person name="Lilburn T.G."/>
            <person name="Beck B.J."/>
            <person name="De Vos P."/>
            <person name="Vandamme P."/>
            <person name="Eisen J.A."/>
            <person name="Garrity G."/>
            <person name="Hugenholtz P."/>
            <person name="Kyrpides N.C."/>
        </authorList>
    </citation>
    <scope>NUCLEOTIDE SEQUENCE [LARGE SCALE GENOMIC DNA]</scope>
    <source>
        <strain evidence="1 2">CGMCC 1.10822</strain>
    </source>
</reference>
<evidence type="ECO:0000313" key="2">
    <source>
        <dbReference type="Proteomes" id="UP000318431"/>
    </source>
</evidence>
<dbReference type="EMBL" id="VLLB01000007">
    <property type="protein sequence ID" value="TWI63070.1"/>
    <property type="molecule type" value="Genomic_DNA"/>
</dbReference>
<gene>
    <name evidence="1" type="ORF">IP91_03911</name>
</gene>
<organism evidence="1 2">
    <name type="scientific">Pseudoduganella lurida</name>
    <dbReference type="NCBI Taxonomy" id="1036180"/>
    <lineage>
        <taxon>Bacteria</taxon>
        <taxon>Pseudomonadati</taxon>
        <taxon>Pseudomonadota</taxon>
        <taxon>Betaproteobacteria</taxon>
        <taxon>Burkholderiales</taxon>
        <taxon>Oxalobacteraceae</taxon>
        <taxon>Telluria group</taxon>
        <taxon>Pseudoduganella</taxon>
    </lineage>
</organism>